<dbReference type="PANTHER" id="PTHR31912">
    <property type="entry name" value="IP13529P"/>
    <property type="match status" value="1"/>
</dbReference>
<dbReference type="Proteomes" id="UP000053593">
    <property type="component" value="Unassembled WGS sequence"/>
</dbReference>
<evidence type="ECO:0000313" key="3">
    <source>
        <dbReference type="Proteomes" id="UP000053593"/>
    </source>
</evidence>
<evidence type="ECO:0000313" key="2">
    <source>
        <dbReference type="EMBL" id="KIK52226.1"/>
    </source>
</evidence>
<gene>
    <name evidence="2" type="ORF">GYMLUDRAFT_77906</name>
</gene>
<dbReference type="OrthoDB" id="2506088at2759"/>
<keyword evidence="3" id="KW-1185">Reference proteome</keyword>
<proteinExistence type="predicted"/>
<reference evidence="2 3" key="1">
    <citation type="submission" date="2014-04" db="EMBL/GenBank/DDBJ databases">
        <title>Evolutionary Origins and Diversification of the Mycorrhizal Mutualists.</title>
        <authorList>
            <consortium name="DOE Joint Genome Institute"/>
            <consortium name="Mycorrhizal Genomics Consortium"/>
            <person name="Kohler A."/>
            <person name="Kuo A."/>
            <person name="Nagy L.G."/>
            <person name="Floudas D."/>
            <person name="Copeland A."/>
            <person name="Barry K.W."/>
            <person name="Cichocki N."/>
            <person name="Veneault-Fourrey C."/>
            <person name="LaButti K."/>
            <person name="Lindquist E.A."/>
            <person name="Lipzen A."/>
            <person name="Lundell T."/>
            <person name="Morin E."/>
            <person name="Murat C."/>
            <person name="Riley R."/>
            <person name="Ohm R."/>
            <person name="Sun H."/>
            <person name="Tunlid A."/>
            <person name="Henrissat B."/>
            <person name="Grigoriev I.V."/>
            <person name="Hibbett D.S."/>
            <person name="Martin F."/>
        </authorList>
    </citation>
    <scope>NUCLEOTIDE SEQUENCE [LARGE SCALE GENOMIC DNA]</scope>
    <source>
        <strain evidence="2 3">FD-317 M1</strain>
    </source>
</reference>
<evidence type="ECO:0000256" key="1">
    <source>
        <dbReference type="SAM" id="MobiDB-lite"/>
    </source>
</evidence>
<protein>
    <submittedName>
        <fullName evidence="2">Uncharacterized protein</fullName>
    </submittedName>
</protein>
<sequence length="1108" mass="126367">MLKITLIGFQYDESQKNVQCIPYSRIHPHLYAEKWIQYKSRNSHLQSADHQDAVQLLQMQEARRQQFWKEHDQLVQKQLTENLQIPRISKPLKPIPAHDSSAPPNPDFWAMSDEDFIMDPPDDPETHLKQELARAFSSWDSEIGQEFLGEGIAGLNINDVMAFHDDEVDLLDIMGNADVANEDLTYEHSDEWFPYPSCTMFLFDTIDNLPCIRISESIMRMILWIMHQSGIHETPSLEKLHKFQKHLREESGNVFFMNDIRSLIAKDWADPDVQPHIHIYPEIPENGVVSEVFHAEKWRRDMDCHYLSPMFDSNGVHFYIDELSRLADGRLVIPLRWLTFQKRVYADAFLVTLSYNGEAVICENQSILIDASTLKSNYLDLQDYNEIPPWTCNIRMTACAETALQSGLPARMPNPDCVIAGGDPLYTSQVDFFCDDVSGNHSKEMTFKESHIHFTSTSQHASSTEQFYSLKKVIDMYGNAATSDNPAQSEQCSHAGSQSCHNCRKCNLGGEKKLLKTDDGYISLFKKGTSRSKEGVLSELQAQVAAATNGASAMHIQKMQTNSGIKDAYTQYWIDKLLEMYKSKVFQQPNQPKSEIVQELKVFMDAIDQDKIYSGFLTLDGFDPTKDTPVEILHTILLGIVKYTWHHTHSNWSPAQKAVYALWLQSTDENALSIQSICANYIMQYANSLIGRQLKTINQTSTFHVFGLVNDNVLAIWRSVGELSALLWYPEICNMDMYLEDVLVAAQNVLDSFSVVNPQRIVDKIKLHLLNHLGDDIQHFVPLVRVATERYEAWNAIFRSCLIFSNHLAPSRDIAWQLASQEGLRQCLSNGWWLASDGEWRQSSSQVRGFVHSQPILQRILGCDASILQGSVRLQATNCSSKQQERETKILENTKGKLALNSASYSMSENYFRGTQLISNSLDECPVGGWVAFKSPIDEKPGIGHINAIFEQVSGDKNRIALLQIFDLASNRHPMLGMPVLQQRHGEETFLIVSTKDILFLFNAQHDCQFAKCEVPGVHQRKQEHEDSDVQDAFIEHKPVDVYIINLHAFYNAHLIRELLPRTLTQPIPIFSAKYQVKKSKSESEAEARRAKKRKEQEEKDIGTTEFS</sequence>
<organism evidence="2 3">
    <name type="scientific">Collybiopsis luxurians FD-317 M1</name>
    <dbReference type="NCBI Taxonomy" id="944289"/>
    <lineage>
        <taxon>Eukaryota</taxon>
        <taxon>Fungi</taxon>
        <taxon>Dikarya</taxon>
        <taxon>Basidiomycota</taxon>
        <taxon>Agaricomycotina</taxon>
        <taxon>Agaricomycetes</taxon>
        <taxon>Agaricomycetidae</taxon>
        <taxon>Agaricales</taxon>
        <taxon>Marasmiineae</taxon>
        <taxon>Omphalotaceae</taxon>
        <taxon>Collybiopsis</taxon>
        <taxon>Collybiopsis luxurians</taxon>
    </lineage>
</organism>
<name>A0A0D0BCL2_9AGAR</name>
<dbReference type="AlphaFoldDB" id="A0A0D0BCL2"/>
<feature type="compositionally biased region" description="Basic and acidic residues" evidence="1">
    <location>
        <begin position="1080"/>
        <end position="1108"/>
    </location>
</feature>
<feature type="region of interest" description="Disordered" evidence="1">
    <location>
        <begin position="1075"/>
        <end position="1108"/>
    </location>
</feature>
<dbReference type="EMBL" id="KN834846">
    <property type="protein sequence ID" value="KIK52226.1"/>
    <property type="molecule type" value="Genomic_DNA"/>
</dbReference>
<dbReference type="PANTHER" id="PTHR31912:SF34">
    <property type="entry name" value="NOTOCHORD-RELATED PROTEIN"/>
    <property type="match status" value="1"/>
</dbReference>
<dbReference type="HOGENOM" id="CLU_004591_2_0_1"/>
<accession>A0A0D0BCL2</accession>